<evidence type="ECO:0000259" key="2">
    <source>
        <dbReference type="SMART" id="SM00829"/>
    </source>
</evidence>
<dbReference type="InterPro" id="IPR011032">
    <property type="entry name" value="GroES-like_sf"/>
</dbReference>
<dbReference type="InterPro" id="IPR013149">
    <property type="entry name" value="ADH-like_C"/>
</dbReference>
<name>A0A5P8W539_9NOSO</name>
<gene>
    <name evidence="3" type="ORF">GXM_05340</name>
</gene>
<dbReference type="Proteomes" id="UP000326678">
    <property type="component" value="Chromosome Gxm1"/>
</dbReference>
<dbReference type="SUPFAM" id="SSF50129">
    <property type="entry name" value="GroES-like"/>
    <property type="match status" value="2"/>
</dbReference>
<dbReference type="PANTHER" id="PTHR43205:SF7">
    <property type="entry name" value="PROSTAGLANDIN REDUCTASE 1"/>
    <property type="match status" value="1"/>
</dbReference>
<dbReference type="InterPro" id="IPR045010">
    <property type="entry name" value="MDR_fam"/>
</dbReference>
<evidence type="ECO:0000313" key="3">
    <source>
        <dbReference type="EMBL" id="QFS47848.1"/>
    </source>
</evidence>
<organism evidence="3 4">
    <name type="scientific">Nostoc sphaeroides CCNUC1</name>
    <dbReference type="NCBI Taxonomy" id="2653204"/>
    <lineage>
        <taxon>Bacteria</taxon>
        <taxon>Bacillati</taxon>
        <taxon>Cyanobacteriota</taxon>
        <taxon>Cyanophyceae</taxon>
        <taxon>Nostocales</taxon>
        <taxon>Nostocaceae</taxon>
        <taxon>Nostoc</taxon>
    </lineage>
</organism>
<evidence type="ECO:0000256" key="1">
    <source>
        <dbReference type="ARBA" id="ARBA00023002"/>
    </source>
</evidence>
<dbReference type="KEGG" id="nsh:GXM_05340"/>
<evidence type="ECO:0000313" key="4">
    <source>
        <dbReference type="Proteomes" id="UP000326678"/>
    </source>
</evidence>
<dbReference type="Pfam" id="PF16884">
    <property type="entry name" value="ADH_N_2"/>
    <property type="match status" value="1"/>
</dbReference>
<sequence>MSDLINKKIILKSRPVGEPKESDFALVETPTPEPGEGEILSRTIYLSLDPYMRGRISEGESYAASVELGSVIVGGTVSQVIKSNHPQFQVGDFVLSNNGWQTYAVSKGETLRKLDPTQAPLSYSLGVLGMPGLTAYAALLDIGQPKEGETVVVSAASGAVGAVVGQIAKIKGAARVVGIVGSDDKRDYIVKELGFDVGINRKTQELNSALKEAAPNGIDVYYDNTAGVILEAVLQQINLGARIPLVGLISEYNATSTPSGPNLMPLLIKRALIKGFLVGDYQHRFNDFLGDVSGWLQSGKLKYKEDVVVGLENAPDAFIGLLRGDNFGKLIIKVNEDPTTA</sequence>
<keyword evidence="1" id="KW-0560">Oxidoreductase</keyword>
<dbReference type="InterPro" id="IPR036291">
    <property type="entry name" value="NAD(P)-bd_dom_sf"/>
</dbReference>
<proteinExistence type="predicted"/>
<accession>A0A5P8W539</accession>
<dbReference type="AlphaFoldDB" id="A0A5P8W539"/>
<dbReference type="EMBL" id="CP045226">
    <property type="protein sequence ID" value="QFS47848.1"/>
    <property type="molecule type" value="Genomic_DNA"/>
</dbReference>
<dbReference type="InterPro" id="IPR020843">
    <property type="entry name" value="ER"/>
</dbReference>
<keyword evidence="4" id="KW-1185">Reference proteome</keyword>
<protein>
    <recommendedName>
        <fullName evidence="2">Enoyl reductase (ER) domain-containing protein</fullName>
    </recommendedName>
</protein>
<reference evidence="3 4" key="1">
    <citation type="submission" date="2019-10" db="EMBL/GenBank/DDBJ databases">
        <title>Genomic and transcriptomic insights into the perfect genentic adaptation of a filamentous nitrogen-fixing cyanobacterium to rice fields.</title>
        <authorList>
            <person name="Chen Z."/>
        </authorList>
    </citation>
    <scope>NUCLEOTIDE SEQUENCE [LARGE SCALE GENOMIC DNA]</scope>
    <source>
        <strain evidence="3">CCNUC1</strain>
    </source>
</reference>
<dbReference type="Gene3D" id="3.90.180.10">
    <property type="entry name" value="Medium-chain alcohol dehydrogenases, catalytic domain"/>
    <property type="match status" value="1"/>
</dbReference>
<dbReference type="CDD" id="cd05288">
    <property type="entry name" value="PGDH"/>
    <property type="match status" value="1"/>
</dbReference>
<dbReference type="PANTHER" id="PTHR43205">
    <property type="entry name" value="PROSTAGLANDIN REDUCTASE"/>
    <property type="match status" value="1"/>
</dbReference>
<dbReference type="InterPro" id="IPR041694">
    <property type="entry name" value="ADH_N_2"/>
</dbReference>
<dbReference type="Pfam" id="PF00107">
    <property type="entry name" value="ADH_zinc_N"/>
    <property type="match status" value="1"/>
</dbReference>
<feature type="domain" description="Enoyl reductase (ER)" evidence="2">
    <location>
        <begin position="20"/>
        <end position="332"/>
    </location>
</feature>
<dbReference type="SUPFAM" id="SSF51735">
    <property type="entry name" value="NAD(P)-binding Rossmann-fold domains"/>
    <property type="match status" value="1"/>
</dbReference>
<dbReference type="SMART" id="SM00829">
    <property type="entry name" value="PKS_ER"/>
    <property type="match status" value="1"/>
</dbReference>
<dbReference type="FunFam" id="3.40.50.720:FF:000121">
    <property type="entry name" value="Prostaglandin reductase 2"/>
    <property type="match status" value="1"/>
</dbReference>
<dbReference type="RefSeq" id="WP_152589952.1">
    <property type="nucleotide sequence ID" value="NZ_CP045226.1"/>
</dbReference>
<dbReference type="GO" id="GO:0016628">
    <property type="term" value="F:oxidoreductase activity, acting on the CH-CH group of donors, NAD or NADP as acceptor"/>
    <property type="evidence" value="ECO:0007669"/>
    <property type="project" value="InterPro"/>
</dbReference>
<dbReference type="Gene3D" id="3.40.50.720">
    <property type="entry name" value="NAD(P)-binding Rossmann-like Domain"/>
    <property type="match status" value="1"/>
</dbReference>